<feature type="compositionally biased region" description="Polar residues" evidence="1">
    <location>
        <begin position="170"/>
        <end position="182"/>
    </location>
</feature>
<dbReference type="STRING" id="105785.A0A2J7PRQ8"/>
<dbReference type="InParanoid" id="A0A2J7PRQ8"/>
<feature type="compositionally biased region" description="Basic and acidic residues" evidence="1">
    <location>
        <begin position="221"/>
        <end position="231"/>
    </location>
</feature>
<accession>A0A2J7PRQ8</accession>
<evidence type="ECO:0000313" key="2">
    <source>
        <dbReference type="EMBL" id="PNF19017.1"/>
    </source>
</evidence>
<gene>
    <name evidence="2" type="ORF">B7P43_G12198</name>
</gene>
<dbReference type="EMBL" id="NEVH01021954">
    <property type="protein sequence ID" value="PNF19017.1"/>
    <property type="molecule type" value="Genomic_DNA"/>
</dbReference>
<feature type="compositionally biased region" description="Polar residues" evidence="1">
    <location>
        <begin position="206"/>
        <end position="220"/>
    </location>
</feature>
<evidence type="ECO:0000313" key="3">
    <source>
        <dbReference type="Proteomes" id="UP000235965"/>
    </source>
</evidence>
<comment type="caution">
    <text evidence="2">The sequence shown here is derived from an EMBL/GenBank/DDBJ whole genome shotgun (WGS) entry which is preliminary data.</text>
</comment>
<sequence>MRFKGIPKALQLAVAYRSIVGQMSRQWVETISTNLRDYEEFKSEFLRVWWSQSKQALMRCSLYQGKYNRSSNLSLSGYFLKHATMASYLDPRPSQVEIVEAIKCHYPIGVQRAMLSNQLGTIDETLELLRRVEMMEANEGFQRPHHQNQQQHPNVARHNQPAGQFDRRGQTQNHVRQIQYSPHRNRNNGNRWHNRNQNERARDQDNAGSSRLNPNAPSFQESREQGQHSEN</sequence>
<feature type="region of interest" description="Disordered" evidence="1">
    <location>
        <begin position="142"/>
        <end position="231"/>
    </location>
</feature>
<organism evidence="2 3">
    <name type="scientific">Cryptotermes secundus</name>
    <dbReference type="NCBI Taxonomy" id="105785"/>
    <lineage>
        <taxon>Eukaryota</taxon>
        <taxon>Metazoa</taxon>
        <taxon>Ecdysozoa</taxon>
        <taxon>Arthropoda</taxon>
        <taxon>Hexapoda</taxon>
        <taxon>Insecta</taxon>
        <taxon>Pterygota</taxon>
        <taxon>Neoptera</taxon>
        <taxon>Polyneoptera</taxon>
        <taxon>Dictyoptera</taxon>
        <taxon>Blattodea</taxon>
        <taxon>Blattoidea</taxon>
        <taxon>Termitoidae</taxon>
        <taxon>Kalotermitidae</taxon>
        <taxon>Cryptotermitinae</taxon>
        <taxon>Cryptotermes</taxon>
    </lineage>
</organism>
<feature type="compositionally biased region" description="Basic and acidic residues" evidence="1">
    <location>
        <begin position="196"/>
        <end position="205"/>
    </location>
</feature>
<dbReference type="AlphaFoldDB" id="A0A2J7PRQ8"/>
<protein>
    <recommendedName>
        <fullName evidence="4">Retrotransposon gag domain-containing protein</fullName>
    </recommendedName>
</protein>
<reference evidence="2 3" key="1">
    <citation type="submission" date="2017-12" db="EMBL/GenBank/DDBJ databases">
        <title>Hemimetabolous genomes reveal molecular basis of termite eusociality.</title>
        <authorList>
            <person name="Harrison M.C."/>
            <person name="Jongepier E."/>
            <person name="Robertson H.M."/>
            <person name="Arning N."/>
            <person name="Bitard-Feildel T."/>
            <person name="Chao H."/>
            <person name="Childers C.P."/>
            <person name="Dinh H."/>
            <person name="Doddapaneni H."/>
            <person name="Dugan S."/>
            <person name="Gowin J."/>
            <person name="Greiner C."/>
            <person name="Han Y."/>
            <person name="Hu H."/>
            <person name="Hughes D.S.T."/>
            <person name="Huylmans A.-K."/>
            <person name="Kemena C."/>
            <person name="Kremer L.P.M."/>
            <person name="Lee S.L."/>
            <person name="Lopez-Ezquerra A."/>
            <person name="Mallet L."/>
            <person name="Monroy-Kuhn J.M."/>
            <person name="Moser A."/>
            <person name="Murali S.C."/>
            <person name="Muzny D.M."/>
            <person name="Otani S."/>
            <person name="Piulachs M.-D."/>
            <person name="Poelchau M."/>
            <person name="Qu J."/>
            <person name="Schaub F."/>
            <person name="Wada-Katsumata A."/>
            <person name="Worley K.C."/>
            <person name="Xie Q."/>
            <person name="Ylla G."/>
            <person name="Poulsen M."/>
            <person name="Gibbs R.A."/>
            <person name="Schal C."/>
            <person name="Richards S."/>
            <person name="Belles X."/>
            <person name="Korb J."/>
            <person name="Bornberg-Bauer E."/>
        </authorList>
    </citation>
    <scope>NUCLEOTIDE SEQUENCE [LARGE SCALE GENOMIC DNA]</scope>
    <source>
        <tissue evidence="2">Whole body</tissue>
    </source>
</reference>
<proteinExistence type="predicted"/>
<evidence type="ECO:0000256" key="1">
    <source>
        <dbReference type="SAM" id="MobiDB-lite"/>
    </source>
</evidence>
<dbReference type="Proteomes" id="UP000235965">
    <property type="component" value="Unassembled WGS sequence"/>
</dbReference>
<name>A0A2J7PRQ8_9NEOP</name>
<evidence type="ECO:0008006" key="4">
    <source>
        <dbReference type="Google" id="ProtNLM"/>
    </source>
</evidence>
<dbReference type="OrthoDB" id="6764494at2759"/>
<keyword evidence="3" id="KW-1185">Reference proteome</keyword>